<dbReference type="PROSITE" id="PS50016">
    <property type="entry name" value="ZF_PHD_2"/>
    <property type="match status" value="1"/>
</dbReference>
<dbReference type="PROSITE" id="PS50089">
    <property type="entry name" value="ZF_RING_2"/>
    <property type="match status" value="1"/>
</dbReference>
<evidence type="ECO:0000256" key="2">
    <source>
        <dbReference type="ARBA" id="ARBA00022771"/>
    </source>
</evidence>
<evidence type="ECO:0000256" key="1">
    <source>
        <dbReference type="ARBA" id="ARBA00022723"/>
    </source>
</evidence>
<dbReference type="PANTHER" id="PTHR47177">
    <property type="entry name" value="F18C1.6 PROTEIN"/>
    <property type="match status" value="1"/>
</dbReference>
<keyword evidence="1" id="KW-0479">Metal-binding</keyword>
<feature type="compositionally biased region" description="Acidic residues" evidence="5">
    <location>
        <begin position="105"/>
        <end position="116"/>
    </location>
</feature>
<accession>A0AAW2U8D1</accession>
<dbReference type="AlphaFoldDB" id="A0AAW2U8D1"/>
<dbReference type="SUPFAM" id="SSF57903">
    <property type="entry name" value="FYVE/PHD zinc finger"/>
    <property type="match status" value="1"/>
</dbReference>
<name>A0AAW2U8D1_SESRA</name>
<dbReference type="InterPro" id="IPR017907">
    <property type="entry name" value="Znf_RING_CS"/>
</dbReference>
<dbReference type="InterPro" id="IPR013083">
    <property type="entry name" value="Znf_RING/FYVE/PHD"/>
</dbReference>
<dbReference type="GO" id="GO:0008270">
    <property type="term" value="F:zinc ion binding"/>
    <property type="evidence" value="ECO:0007669"/>
    <property type="project" value="UniProtKB-KW"/>
</dbReference>
<protein>
    <recommendedName>
        <fullName evidence="9">PHD and RING finger domain-containing protein 1</fullName>
    </recommendedName>
</protein>
<feature type="domain" description="PHD-type" evidence="6">
    <location>
        <begin position="464"/>
        <end position="513"/>
    </location>
</feature>
<gene>
    <name evidence="8" type="ORF">Sradi_1494400</name>
</gene>
<feature type="compositionally biased region" description="Basic residues" evidence="5">
    <location>
        <begin position="120"/>
        <end position="130"/>
    </location>
</feature>
<dbReference type="SMART" id="SM00184">
    <property type="entry name" value="RING"/>
    <property type="match status" value="1"/>
</dbReference>
<reference evidence="8" key="2">
    <citation type="journal article" date="2024" name="Plant">
        <title>Genomic evolution and insights into agronomic trait innovations of Sesamum species.</title>
        <authorList>
            <person name="Miao H."/>
            <person name="Wang L."/>
            <person name="Qu L."/>
            <person name="Liu H."/>
            <person name="Sun Y."/>
            <person name="Le M."/>
            <person name="Wang Q."/>
            <person name="Wei S."/>
            <person name="Zheng Y."/>
            <person name="Lin W."/>
            <person name="Duan Y."/>
            <person name="Cao H."/>
            <person name="Xiong S."/>
            <person name="Wang X."/>
            <person name="Wei L."/>
            <person name="Li C."/>
            <person name="Ma Q."/>
            <person name="Ju M."/>
            <person name="Zhao R."/>
            <person name="Li G."/>
            <person name="Mu C."/>
            <person name="Tian Q."/>
            <person name="Mei H."/>
            <person name="Zhang T."/>
            <person name="Gao T."/>
            <person name="Zhang H."/>
        </authorList>
    </citation>
    <scope>NUCLEOTIDE SEQUENCE</scope>
    <source>
        <strain evidence="8">G02</strain>
    </source>
</reference>
<dbReference type="InterPro" id="IPR001841">
    <property type="entry name" value="Znf_RING"/>
</dbReference>
<dbReference type="InterPro" id="IPR058746">
    <property type="entry name" value="Znf_RING-type_Topors"/>
</dbReference>
<feature type="compositionally biased region" description="Basic and acidic residues" evidence="5">
    <location>
        <begin position="142"/>
        <end position="151"/>
    </location>
</feature>
<keyword evidence="2 4" id="KW-0863">Zinc-finger</keyword>
<dbReference type="InterPro" id="IPR011011">
    <property type="entry name" value="Znf_FYVE_PHD"/>
</dbReference>
<dbReference type="SUPFAM" id="SSF57850">
    <property type="entry name" value="RING/U-box"/>
    <property type="match status" value="1"/>
</dbReference>
<comment type="caution">
    <text evidence="8">The sequence shown here is derived from an EMBL/GenBank/DDBJ whole genome shotgun (WGS) entry which is preliminary data.</text>
</comment>
<feature type="compositionally biased region" description="Low complexity" evidence="5">
    <location>
        <begin position="293"/>
        <end position="306"/>
    </location>
</feature>
<feature type="compositionally biased region" description="Basic residues" evidence="5">
    <location>
        <begin position="246"/>
        <end position="264"/>
    </location>
</feature>
<feature type="compositionally biased region" description="Acidic residues" evidence="5">
    <location>
        <begin position="189"/>
        <end position="215"/>
    </location>
</feature>
<keyword evidence="3" id="KW-0862">Zinc</keyword>
<organism evidence="8">
    <name type="scientific">Sesamum radiatum</name>
    <name type="common">Black benniseed</name>
    <dbReference type="NCBI Taxonomy" id="300843"/>
    <lineage>
        <taxon>Eukaryota</taxon>
        <taxon>Viridiplantae</taxon>
        <taxon>Streptophyta</taxon>
        <taxon>Embryophyta</taxon>
        <taxon>Tracheophyta</taxon>
        <taxon>Spermatophyta</taxon>
        <taxon>Magnoliopsida</taxon>
        <taxon>eudicotyledons</taxon>
        <taxon>Gunneridae</taxon>
        <taxon>Pentapetalae</taxon>
        <taxon>asterids</taxon>
        <taxon>lamiids</taxon>
        <taxon>Lamiales</taxon>
        <taxon>Pedaliaceae</taxon>
        <taxon>Sesamum</taxon>
    </lineage>
</organism>
<sequence length="856" mass="95596">MARGGNIASKRTTRNKVRLEKKCSDESDEDYMVTEDEFDESEDESCSSFADDETEESLGEFEEEEEEVEDLVKRKKVGKPRGRNGFQGRKNNGIARPRNKKADYSEEGEDCTEDDIAGTKQKKKKSKLSRKKEDDDIGVLYRQEEDNIGDKKPRKKTQVSTNKKYVDGGNAGPRKKAKVSYLEEKKDDDYDDSDDGDDEEFKPDEVDGVEDDDELPVMKKSKVGGLKVQGTQIANGKKRSVEALKRTNRKKPKKEQVSRRKNRNHGKELKDENHVVSKKKEVAGKGRGRRKSSVNSDSDFLSSGSSNYEYTMSEEEREQVREANDFCGRLATSIRSSSSLKLIEDEDTVPSQRKGRKGKEKTVYVKIEVGKRVCGICLSEEGKRTVRGMLNCCSHYFCFACIMEWSKVESRCPLCKQRFATITRTSRADGGRDLRHAVIPVPERDQVYQPSEEELRGYLDPYENVLCTECHQGADDALMLLCDLCDSPAHTYCVGLGREVPEGNWYCDSCRPTILASSNAQPLNPIPDHGANSNLSVGPLPTGTVREAFDLNELYVPETSLTQATGHSPSPRSSIVDVQAASPASGSGAFTLYERRRIQRQIHQLLNNRTRQLDRSNIMAPVPGISLFGAQICRGGFVAPQRAVPVRVAPENICHQGRLGNYTTPSLYGRDALSPGLTSLRGQVFHHQASTSTSTDRSGGELSLSEFSGTNSRIGQGFAQHQLRPCNSMSNTGVDAGRSPYPFREVSLSSLEKEQVQSMVRSHLKGLSRNSDLGYVTFKHIARTSTHTILAAFGLEHRWNEVHPIQTGPLICDHFDRSCSRQMRPIAGQCSSCFDRFVRNVVMEIMSTRVPLLSSD</sequence>
<dbReference type="SMART" id="SM00249">
    <property type="entry name" value="PHD"/>
    <property type="match status" value="1"/>
</dbReference>
<dbReference type="Pfam" id="PF13639">
    <property type="entry name" value="zf-RING_2"/>
    <property type="match status" value="1"/>
</dbReference>
<feature type="compositionally biased region" description="Basic residues" evidence="5">
    <location>
        <begin position="73"/>
        <end position="82"/>
    </location>
</feature>
<dbReference type="InterPro" id="IPR001965">
    <property type="entry name" value="Znf_PHD"/>
</dbReference>
<dbReference type="EMBL" id="JACGWJ010000006">
    <property type="protein sequence ID" value="KAL0412927.1"/>
    <property type="molecule type" value="Genomic_DNA"/>
</dbReference>
<reference evidence="8" key="1">
    <citation type="submission" date="2020-06" db="EMBL/GenBank/DDBJ databases">
        <authorList>
            <person name="Li T."/>
            <person name="Hu X."/>
            <person name="Zhang T."/>
            <person name="Song X."/>
            <person name="Zhang H."/>
            <person name="Dai N."/>
            <person name="Sheng W."/>
            <person name="Hou X."/>
            <person name="Wei L."/>
        </authorList>
    </citation>
    <scope>NUCLEOTIDE SEQUENCE</scope>
    <source>
        <strain evidence="8">G02</strain>
        <tissue evidence="8">Leaf</tissue>
    </source>
</reference>
<feature type="compositionally biased region" description="Acidic residues" evidence="5">
    <location>
        <begin position="26"/>
        <end position="69"/>
    </location>
</feature>
<feature type="region of interest" description="Disordered" evidence="5">
    <location>
        <begin position="1"/>
        <end position="315"/>
    </location>
</feature>
<evidence type="ECO:0000313" key="8">
    <source>
        <dbReference type="EMBL" id="KAL0412927.1"/>
    </source>
</evidence>
<proteinExistence type="predicted"/>
<dbReference type="CDD" id="cd16574">
    <property type="entry name" value="RING-HC_Topors"/>
    <property type="match status" value="1"/>
</dbReference>
<evidence type="ECO:0000259" key="6">
    <source>
        <dbReference type="PROSITE" id="PS50016"/>
    </source>
</evidence>
<dbReference type="Gene3D" id="3.30.40.10">
    <property type="entry name" value="Zinc/RING finger domain, C3HC4 (zinc finger)"/>
    <property type="match status" value="2"/>
</dbReference>
<dbReference type="InterPro" id="IPR019787">
    <property type="entry name" value="Znf_PHD-finger"/>
</dbReference>
<evidence type="ECO:0000256" key="3">
    <source>
        <dbReference type="ARBA" id="ARBA00022833"/>
    </source>
</evidence>
<feature type="domain" description="RING-type" evidence="7">
    <location>
        <begin position="374"/>
        <end position="416"/>
    </location>
</feature>
<dbReference type="PROSITE" id="PS00518">
    <property type="entry name" value="ZF_RING_1"/>
    <property type="match status" value="1"/>
</dbReference>
<dbReference type="PANTHER" id="PTHR47177:SF3">
    <property type="entry name" value="F18C1.6 PROTEIN"/>
    <property type="match status" value="1"/>
</dbReference>
<evidence type="ECO:0000256" key="5">
    <source>
        <dbReference type="SAM" id="MobiDB-lite"/>
    </source>
</evidence>
<evidence type="ECO:0000256" key="4">
    <source>
        <dbReference type="PROSITE-ProRule" id="PRU00175"/>
    </source>
</evidence>
<evidence type="ECO:0000259" key="7">
    <source>
        <dbReference type="PROSITE" id="PS50089"/>
    </source>
</evidence>
<dbReference type="Pfam" id="PF00628">
    <property type="entry name" value="PHD"/>
    <property type="match status" value="1"/>
</dbReference>
<evidence type="ECO:0008006" key="9">
    <source>
        <dbReference type="Google" id="ProtNLM"/>
    </source>
</evidence>
<feature type="compositionally biased region" description="Basic and acidic residues" evidence="5">
    <location>
        <begin position="265"/>
        <end position="284"/>
    </location>
</feature>